<keyword evidence="7" id="KW-0175">Coiled coil</keyword>
<evidence type="ECO:0000256" key="6">
    <source>
        <dbReference type="ARBA" id="ARBA00023288"/>
    </source>
</evidence>
<evidence type="ECO:0000256" key="1">
    <source>
        <dbReference type="ARBA" id="ARBA00004308"/>
    </source>
</evidence>
<dbReference type="PANTHER" id="PTHR47980">
    <property type="entry name" value="LD44762P"/>
    <property type="match status" value="1"/>
</dbReference>
<dbReference type="GO" id="GO:0012505">
    <property type="term" value="C:endomembrane system"/>
    <property type="evidence" value="ECO:0007669"/>
    <property type="project" value="UniProtKB-SubCell"/>
</dbReference>
<accession>A0A9Q0LLA5</accession>
<dbReference type="AlphaFoldDB" id="A0A9Q0LLA5"/>
<keyword evidence="6" id="KW-0449">Lipoprotein</keyword>
<protein>
    <submittedName>
        <fullName evidence="10">Ras-related protein rabd2a-like</fullName>
    </submittedName>
</protein>
<comment type="similarity">
    <text evidence="2">Belongs to the small GTPase superfamily. Rab family.</text>
</comment>
<feature type="domain" description="BTB" evidence="9">
    <location>
        <begin position="107"/>
        <end position="172"/>
    </location>
</feature>
<dbReference type="SMART" id="SM00175">
    <property type="entry name" value="RAB"/>
    <property type="match status" value="1"/>
</dbReference>
<comment type="caution">
    <text evidence="10">The sequence shown here is derived from an EMBL/GenBank/DDBJ whole genome shotgun (WGS) entry which is preliminary data.</text>
</comment>
<keyword evidence="11" id="KW-1185">Reference proteome</keyword>
<dbReference type="SMART" id="SM00225">
    <property type="entry name" value="BTB"/>
    <property type="match status" value="1"/>
</dbReference>
<dbReference type="PRINTS" id="PR00449">
    <property type="entry name" value="RASTRNSFRMNG"/>
</dbReference>
<feature type="compositionally biased region" description="Low complexity" evidence="8">
    <location>
        <begin position="66"/>
        <end position="77"/>
    </location>
</feature>
<evidence type="ECO:0000256" key="2">
    <source>
        <dbReference type="ARBA" id="ARBA00006270"/>
    </source>
</evidence>
<evidence type="ECO:0000259" key="9">
    <source>
        <dbReference type="PROSITE" id="PS50097"/>
    </source>
</evidence>
<dbReference type="GO" id="GO:0005525">
    <property type="term" value="F:GTP binding"/>
    <property type="evidence" value="ECO:0007669"/>
    <property type="project" value="UniProtKB-KW"/>
</dbReference>
<dbReference type="Gene3D" id="3.30.710.10">
    <property type="entry name" value="Potassium Channel Kv1.1, Chain A"/>
    <property type="match status" value="1"/>
</dbReference>
<feature type="compositionally biased region" description="Basic and acidic residues" evidence="8">
    <location>
        <begin position="1"/>
        <end position="13"/>
    </location>
</feature>
<name>A0A9Q0LLA5_ANAIG</name>
<reference evidence="10" key="1">
    <citation type="submission" date="2022-10" db="EMBL/GenBank/DDBJ databases">
        <title>Novel sulphate-reducing endosymbionts in the free-living metamonad Anaeramoeba.</title>
        <authorList>
            <person name="Jerlstrom-Hultqvist J."/>
            <person name="Cepicka I."/>
            <person name="Gallot-Lavallee L."/>
            <person name="Salas-Leiva D."/>
            <person name="Curtis B.A."/>
            <person name="Zahonova K."/>
            <person name="Pipaliya S."/>
            <person name="Dacks J."/>
            <person name="Roger A.J."/>
        </authorList>
    </citation>
    <scope>NUCLEOTIDE SEQUENCE</scope>
    <source>
        <strain evidence="10">BMAN</strain>
    </source>
</reference>
<dbReference type="FunFam" id="3.40.50.300:FF:000586">
    <property type="entry name" value="Rab family GTPase"/>
    <property type="match status" value="1"/>
</dbReference>
<dbReference type="CDD" id="cd18186">
    <property type="entry name" value="BTB_POZ_ZBTB_KLHL-like"/>
    <property type="match status" value="1"/>
</dbReference>
<sequence>MSDSSKHHSKQIDSKNYSKYHSKHHSKSKSKSKSINKNQNQIQNQNQNQIQIQKKHPKIQKESHPKNQNKNQIQNQQIQSKIKKFNKFLINQANKQIGLMFGNEETSDFQIYCGKDKISIPCHKSILEARSKYFMINRRENNLNSIYFNNFSSEIVKPIIKFFYNGKFKFDKQKFDEYFKFANEIKLKEIQIKIELEIQSIFNIENILEIYFKSQKINSKNISQNCEKFIFQNIQFIISNPNFDKYLNQNQNQIYNFIGLISLNQNISNQFQIIQQIKQKLNQNNQKKLIKFINFEINQNENEKIEIENSFSTLLNQISQTKSINQFQIQKIKNKSISQLQNKIILLNSNIEQIEEENQITKFKINQLYDKTRKLQKSNVDKQKEKLEKLKKMKKQIQEIQEEYEKWEKEIEEKFQQIIQNNEKKKKEELQTFQKVVINLKDLFEENRKQDLENFQKKIQKIQNKFKKMENKNLEEIDKKNQELINFPKLKTEEDLKSFEEIIQQFKNEFEKRKEEIEEFKQFIQQIKNQNQNENQNENENQIQIQNQNQNENENQNLEKNDEIIQEIKNRIKSKKNEYLEKIENKIQEIEIKNENLNEIEKIIQEFNNEIEKRKNEFYLKIDQKMKNIQNEIENEKLKIEILQSSEKTINFLQELSNKIQQHDKTKTKELIEIDVLFILEFMNNFPTNEIIQENSCFALRKFTELNKTMINFPNNQKIQFQSFSIFISIGKEKENRNKIQELLGIEIIILSVIKFENDKILKKQGFKALSNLGLKNKKEYPFIVLKIEDFRKIEDLPEDFDYDILLKLLIIGGSGPGKSSILKRFVDNNFPLSIIATIGIDFKKNFLELIGKIIKLQIWDTAGQERFRTVTTAYYKGAMGFMIVYDITDRYSFDNIPAFLRDVDRWGSPNAPKILIGNKCDLEKEREVSKEEAQKFADKIGIPFIETSAKQNINIDESFFLLTKVILEIPNFYNNLLNYKLEKIQFKK</sequence>
<dbReference type="SMART" id="SM00173">
    <property type="entry name" value="RAS"/>
    <property type="match status" value="1"/>
</dbReference>
<dbReference type="InterPro" id="IPR050305">
    <property type="entry name" value="Small_GTPase_Rab"/>
</dbReference>
<keyword evidence="3" id="KW-0547">Nucleotide-binding</keyword>
<dbReference type="PROSITE" id="PS51419">
    <property type="entry name" value="RAB"/>
    <property type="match status" value="1"/>
</dbReference>
<dbReference type="SUPFAM" id="SSF52540">
    <property type="entry name" value="P-loop containing nucleoside triphosphate hydrolases"/>
    <property type="match status" value="1"/>
</dbReference>
<dbReference type="PROSITE" id="PS50097">
    <property type="entry name" value="BTB"/>
    <property type="match status" value="1"/>
</dbReference>
<evidence type="ECO:0000313" key="11">
    <source>
        <dbReference type="Proteomes" id="UP001149090"/>
    </source>
</evidence>
<feature type="region of interest" description="Disordered" evidence="8">
    <location>
        <begin position="1"/>
        <end position="77"/>
    </location>
</feature>
<gene>
    <name evidence="10" type="ORF">M0811_08071</name>
</gene>
<evidence type="ECO:0000256" key="7">
    <source>
        <dbReference type="SAM" id="Coils"/>
    </source>
</evidence>
<dbReference type="InterPro" id="IPR001806">
    <property type="entry name" value="Small_GTPase"/>
</dbReference>
<dbReference type="InterPro" id="IPR005225">
    <property type="entry name" value="Small_GTP-bd"/>
</dbReference>
<feature type="coiled-coil region" evidence="7">
    <location>
        <begin position="337"/>
        <end position="646"/>
    </location>
</feature>
<dbReference type="GO" id="GO:0003924">
    <property type="term" value="F:GTPase activity"/>
    <property type="evidence" value="ECO:0007669"/>
    <property type="project" value="InterPro"/>
</dbReference>
<comment type="subcellular location">
    <subcellularLocation>
        <location evidence="1">Endomembrane system</location>
    </subcellularLocation>
</comment>
<dbReference type="SMART" id="SM00176">
    <property type="entry name" value="RAN"/>
    <property type="match status" value="1"/>
</dbReference>
<dbReference type="SMART" id="SM00174">
    <property type="entry name" value="RHO"/>
    <property type="match status" value="1"/>
</dbReference>
<evidence type="ECO:0000256" key="4">
    <source>
        <dbReference type="ARBA" id="ARBA00023134"/>
    </source>
</evidence>
<dbReference type="InterPro" id="IPR027417">
    <property type="entry name" value="P-loop_NTPase"/>
</dbReference>
<dbReference type="SUPFAM" id="SSF54695">
    <property type="entry name" value="POZ domain"/>
    <property type="match status" value="1"/>
</dbReference>
<keyword evidence="4" id="KW-0342">GTP-binding</keyword>
<proteinExistence type="inferred from homology"/>
<dbReference type="InterPro" id="IPR000210">
    <property type="entry name" value="BTB/POZ_dom"/>
</dbReference>
<feature type="compositionally biased region" description="Basic residues" evidence="8">
    <location>
        <begin position="18"/>
        <end position="34"/>
    </location>
</feature>
<evidence type="ECO:0000256" key="3">
    <source>
        <dbReference type="ARBA" id="ARBA00022741"/>
    </source>
</evidence>
<dbReference type="OrthoDB" id="409642at2759"/>
<organism evidence="10 11">
    <name type="scientific">Anaeramoeba ignava</name>
    <name type="common">Anaerobic marine amoeba</name>
    <dbReference type="NCBI Taxonomy" id="1746090"/>
    <lineage>
        <taxon>Eukaryota</taxon>
        <taxon>Metamonada</taxon>
        <taxon>Anaeramoebidae</taxon>
        <taxon>Anaeramoeba</taxon>
    </lineage>
</organism>
<evidence type="ECO:0000256" key="8">
    <source>
        <dbReference type="SAM" id="MobiDB-lite"/>
    </source>
</evidence>
<dbReference type="Pfam" id="PF00071">
    <property type="entry name" value="Ras"/>
    <property type="match status" value="1"/>
</dbReference>
<evidence type="ECO:0000313" key="10">
    <source>
        <dbReference type="EMBL" id="KAJ5074716.1"/>
    </source>
</evidence>
<dbReference type="PROSITE" id="PS51421">
    <property type="entry name" value="RAS"/>
    <property type="match status" value="1"/>
</dbReference>
<keyword evidence="5" id="KW-0472">Membrane</keyword>
<dbReference type="Gene3D" id="3.40.50.300">
    <property type="entry name" value="P-loop containing nucleotide triphosphate hydrolases"/>
    <property type="match status" value="1"/>
</dbReference>
<evidence type="ECO:0000256" key="5">
    <source>
        <dbReference type="ARBA" id="ARBA00023136"/>
    </source>
</evidence>
<dbReference type="Pfam" id="PF00651">
    <property type="entry name" value="BTB"/>
    <property type="match status" value="1"/>
</dbReference>
<dbReference type="Proteomes" id="UP001149090">
    <property type="component" value="Unassembled WGS sequence"/>
</dbReference>
<dbReference type="EMBL" id="JAPDFW010000069">
    <property type="protein sequence ID" value="KAJ5074716.1"/>
    <property type="molecule type" value="Genomic_DNA"/>
</dbReference>
<feature type="compositionally biased region" description="Low complexity" evidence="8">
    <location>
        <begin position="35"/>
        <end position="52"/>
    </location>
</feature>
<dbReference type="NCBIfam" id="TIGR00231">
    <property type="entry name" value="small_GTP"/>
    <property type="match status" value="1"/>
</dbReference>
<dbReference type="InterPro" id="IPR011333">
    <property type="entry name" value="SKP1/BTB/POZ_sf"/>
</dbReference>